<dbReference type="Proteomes" id="UP000379480">
    <property type="component" value="Unassembled WGS sequence"/>
</dbReference>
<keyword evidence="1" id="KW-0472">Membrane</keyword>
<dbReference type="SUPFAM" id="SSF54523">
    <property type="entry name" value="Pili subunits"/>
    <property type="match status" value="1"/>
</dbReference>
<dbReference type="InterPro" id="IPR012902">
    <property type="entry name" value="N_methyl_site"/>
</dbReference>
<dbReference type="Pfam" id="PF07963">
    <property type="entry name" value="N_methyl"/>
    <property type="match status" value="1"/>
</dbReference>
<dbReference type="NCBIfam" id="TIGR02532">
    <property type="entry name" value="IV_pilin_GFxxxE"/>
    <property type="match status" value="1"/>
</dbReference>
<dbReference type="EMBL" id="CABVHY010000033">
    <property type="protein sequence ID" value="VVO34799.1"/>
    <property type="molecule type" value="Genomic_DNA"/>
</dbReference>
<evidence type="ECO:0000313" key="2">
    <source>
        <dbReference type="EMBL" id="VVO34799.1"/>
    </source>
</evidence>
<feature type="transmembrane region" description="Helical" evidence="1">
    <location>
        <begin position="12"/>
        <end position="33"/>
    </location>
</feature>
<gene>
    <name evidence="2" type="ORF">PS723_05288</name>
</gene>
<accession>A0A5E7F6K2</accession>
<protein>
    <recommendedName>
        <fullName evidence="4">Prepilin-type N-terminal cleavage/methylation domain-containing protein</fullName>
    </recommendedName>
</protein>
<evidence type="ECO:0000256" key="1">
    <source>
        <dbReference type="SAM" id="Phobius"/>
    </source>
</evidence>
<dbReference type="InterPro" id="IPR045584">
    <property type="entry name" value="Pilin-like"/>
</dbReference>
<organism evidence="2 3">
    <name type="scientific">Pseudomonas fluorescens</name>
    <dbReference type="NCBI Taxonomy" id="294"/>
    <lineage>
        <taxon>Bacteria</taxon>
        <taxon>Pseudomonadati</taxon>
        <taxon>Pseudomonadota</taxon>
        <taxon>Gammaproteobacteria</taxon>
        <taxon>Pseudomonadales</taxon>
        <taxon>Pseudomonadaceae</taxon>
        <taxon>Pseudomonas</taxon>
    </lineage>
</organism>
<reference evidence="2 3" key="1">
    <citation type="submission" date="2019-09" db="EMBL/GenBank/DDBJ databases">
        <authorList>
            <person name="Chandra G."/>
            <person name="Truman W A."/>
        </authorList>
    </citation>
    <scope>NUCLEOTIDE SEQUENCE [LARGE SCALE GENOMIC DNA]</scope>
    <source>
        <strain evidence="2">PS723</strain>
    </source>
</reference>
<proteinExistence type="predicted"/>
<dbReference type="PROSITE" id="PS00409">
    <property type="entry name" value="PROKAR_NTER_METHYL"/>
    <property type="match status" value="1"/>
</dbReference>
<evidence type="ECO:0008006" key="4">
    <source>
        <dbReference type="Google" id="ProtNLM"/>
    </source>
</evidence>
<dbReference type="AlphaFoldDB" id="A0A5E7F6K2"/>
<name>A0A5E7F6K2_PSEFL</name>
<dbReference type="Gene3D" id="3.30.700.10">
    <property type="entry name" value="Glycoprotein, Type 4 Pilin"/>
    <property type="match status" value="1"/>
</dbReference>
<sequence>MKRQRGMTLIELVITIVIIGIAAAALFGAMAAISSRSADPLLRQQSLDIAEAYLEEILLKDFADPSGVACPPAPASRSQYQLVCNYAGLNDNGVRQSDTTPIVALAGYRVNVTVNPQAWAGLPAADVLYVEVTVTDPANQALVLGAYRTRYR</sequence>
<keyword evidence="1" id="KW-1133">Transmembrane helix</keyword>
<dbReference type="RefSeq" id="WP_224795757.1">
    <property type="nucleotide sequence ID" value="NZ_CABVHY010000033.1"/>
</dbReference>
<evidence type="ECO:0000313" key="3">
    <source>
        <dbReference type="Proteomes" id="UP000379480"/>
    </source>
</evidence>
<keyword evidence="1" id="KW-0812">Transmembrane</keyword>